<dbReference type="Proteomes" id="UP000481153">
    <property type="component" value="Unassembled WGS sequence"/>
</dbReference>
<dbReference type="AlphaFoldDB" id="A0A6G0XNA0"/>
<keyword evidence="3" id="KW-1185">Reference proteome</keyword>
<evidence type="ECO:0000313" key="2">
    <source>
        <dbReference type="EMBL" id="KAF0741716.1"/>
    </source>
</evidence>
<keyword evidence="1" id="KW-1133">Transmembrane helix</keyword>
<reference evidence="2 3" key="1">
    <citation type="submission" date="2019-07" db="EMBL/GenBank/DDBJ databases">
        <title>Genomics analysis of Aphanomyces spp. identifies a new class of oomycete effector associated with host adaptation.</title>
        <authorList>
            <person name="Gaulin E."/>
        </authorList>
    </citation>
    <scope>NUCLEOTIDE SEQUENCE [LARGE SCALE GENOMIC DNA]</scope>
    <source>
        <strain evidence="2 3">ATCC 201684</strain>
    </source>
</reference>
<proteinExistence type="predicted"/>
<sequence length="277" mass="29554">MASLLAVKRKIWMFTVLSFFFFVISLAPIVLDTFTTANVPTAFCDSDQRQTMRNGLLASSWLQDCSSANDFVSTLLSDSVDVVNRPVQPLTTQGLNGFCTANCSSGLMNLKYYLFQPCDTVVDNTVRSIGSVASNLCPQGASVSTIPPAPTTADRAGSYCSYAVLDRLFGSNGAIPLSGDQCHVDARAVFFPTISMDGIPYTIITLDMVNKVCRPACTSLLTTIKNYTYPACDAIINDKTISLANLAARICVVEDVNSQNAPNATNATAAGNSSSTN</sequence>
<accession>A0A6G0XNA0</accession>
<keyword evidence="1" id="KW-0472">Membrane</keyword>
<evidence type="ECO:0000313" key="3">
    <source>
        <dbReference type="Proteomes" id="UP000481153"/>
    </source>
</evidence>
<comment type="caution">
    <text evidence="2">The sequence shown here is derived from an EMBL/GenBank/DDBJ whole genome shotgun (WGS) entry which is preliminary data.</text>
</comment>
<name>A0A6G0XNA0_9STRA</name>
<organism evidence="2 3">
    <name type="scientific">Aphanomyces euteiches</name>
    <dbReference type="NCBI Taxonomy" id="100861"/>
    <lineage>
        <taxon>Eukaryota</taxon>
        <taxon>Sar</taxon>
        <taxon>Stramenopiles</taxon>
        <taxon>Oomycota</taxon>
        <taxon>Saprolegniomycetes</taxon>
        <taxon>Saprolegniales</taxon>
        <taxon>Verrucalvaceae</taxon>
        <taxon>Aphanomyces</taxon>
    </lineage>
</organism>
<keyword evidence="1" id="KW-0812">Transmembrane</keyword>
<evidence type="ECO:0000256" key="1">
    <source>
        <dbReference type="SAM" id="Phobius"/>
    </source>
</evidence>
<gene>
    <name evidence="2" type="ORF">Ae201684_003381</name>
</gene>
<protein>
    <submittedName>
        <fullName evidence="2">Uncharacterized protein</fullName>
    </submittedName>
</protein>
<dbReference type="EMBL" id="VJMJ01000036">
    <property type="protein sequence ID" value="KAF0741716.1"/>
    <property type="molecule type" value="Genomic_DNA"/>
</dbReference>
<feature type="transmembrane region" description="Helical" evidence="1">
    <location>
        <begin position="12"/>
        <end position="31"/>
    </location>
</feature>
<dbReference type="VEuPathDB" id="FungiDB:AeMF1_020864"/>